<dbReference type="Proteomes" id="UP000790787">
    <property type="component" value="Chromosome 17"/>
</dbReference>
<organism evidence="1 2">
    <name type="scientific">Nicotiana tabacum</name>
    <name type="common">Common tobacco</name>
    <dbReference type="NCBI Taxonomy" id="4097"/>
    <lineage>
        <taxon>Eukaryota</taxon>
        <taxon>Viridiplantae</taxon>
        <taxon>Streptophyta</taxon>
        <taxon>Embryophyta</taxon>
        <taxon>Tracheophyta</taxon>
        <taxon>Spermatophyta</taxon>
        <taxon>Magnoliopsida</taxon>
        <taxon>eudicotyledons</taxon>
        <taxon>Gunneridae</taxon>
        <taxon>Pentapetalae</taxon>
        <taxon>asterids</taxon>
        <taxon>lamiids</taxon>
        <taxon>Solanales</taxon>
        <taxon>Solanaceae</taxon>
        <taxon>Nicotianoideae</taxon>
        <taxon>Nicotianeae</taxon>
        <taxon>Nicotiana</taxon>
    </lineage>
</organism>
<gene>
    <name evidence="2" type="primary">LOC142171723</name>
</gene>
<evidence type="ECO:0000313" key="1">
    <source>
        <dbReference type="Proteomes" id="UP000790787"/>
    </source>
</evidence>
<protein>
    <submittedName>
        <fullName evidence="2">Homoarginine-6-hydroxylase 2-ODD-C23.1-like</fullName>
    </submittedName>
</protein>
<reference evidence="1" key="1">
    <citation type="journal article" date="2014" name="Nat. Commun.">
        <title>The tobacco genome sequence and its comparison with those of tomato and potato.</title>
        <authorList>
            <person name="Sierro N."/>
            <person name="Battey J.N."/>
            <person name="Ouadi S."/>
            <person name="Bakaher N."/>
            <person name="Bovet L."/>
            <person name="Willig A."/>
            <person name="Goepfert S."/>
            <person name="Peitsch M.C."/>
            <person name="Ivanov N.V."/>
        </authorList>
    </citation>
    <scope>NUCLEOTIDE SEQUENCE [LARGE SCALE GENOMIC DNA]</scope>
</reference>
<keyword evidence="1" id="KW-1185">Reference proteome</keyword>
<name>A0AC58T2S7_TOBAC</name>
<evidence type="ECO:0000313" key="2">
    <source>
        <dbReference type="RefSeq" id="XP_075091518.1"/>
    </source>
</evidence>
<dbReference type="RefSeq" id="XP_075091518.1">
    <property type="nucleotide sequence ID" value="XM_075235417.1"/>
</dbReference>
<accession>A0AC58T2S7</accession>
<proteinExistence type="predicted"/>
<sequence length="117" mass="13307">METGHGIHVPFMEEIRRFTRKYFDQPYEDKLKIKLSAATTYRPSNPPHFKQLMKLYVKLCTDISRKIIRDIALALGGSADEMEGEISGDPLWVLRTICYPPPPLSVGQDNDGNTIGR</sequence>
<reference evidence="2" key="2">
    <citation type="submission" date="2025-08" db="UniProtKB">
        <authorList>
            <consortium name="RefSeq"/>
        </authorList>
    </citation>
    <scope>IDENTIFICATION</scope>
    <source>
        <tissue evidence="2">Leaf</tissue>
    </source>
</reference>